<organism evidence="3 4">
    <name type="scientific">Brassica rapa subsp. trilocularis</name>
    <dbReference type="NCBI Taxonomy" id="1813537"/>
    <lineage>
        <taxon>Eukaryota</taxon>
        <taxon>Viridiplantae</taxon>
        <taxon>Streptophyta</taxon>
        <taxon>Embryophyta</taxon>
        <taxon>Tracheophyta</taxon>
        <taxon>Spermatophyta</taxon>
        <taxon>Magnoliopsida</taxon>
        <taxon>eudicotyledons</taxon>
        <taxon>Gunneridae</taxon>
        <taxon>Pentapetalae</taxon>
        <taxon>rosids</taxon>
        <taxon>malvids</taxon>
        <taxon>Brassicales</taxon>
        <taxon>Brassicaceae</taxon>
        <taxon>Brassiceae</taxon>
        <taxon>Brassica</taxon>
    </lineage>
</organism>
<protein>
    <submittedName>
        <fullName evidence="3">Uncharacterized protein</fullName>
    </submittedName>
</protein>
<dbReference type="EMBL" id="JADBGQ010000005">
    <property type="protein sequence ID" value="KAG5398145.1"/>
    <property type="molecule type" value="Genomic_DNA"/>
</dbReference>
<keyword evidence="4" id="KW-1185">Reference proteome</keyword>
<dbReference type="Proteomes" id="UP000823674">
    <property type="component" value="Chromosome A05"/>
</dbReference>
<evidence type="ECO:0000313" key="2">
    <source>
        <dbReference type="EMBL" id="KAG5397811.1"/>
    </source>
</evidence>
<feature type="non-terminal residue" evidence="3">
    <location>
        <position position="1"/>
    </location>
</feature>
<accession>A0ABQ7MHC8</accession>
<name>A0ABQ7MHC8_BRACM</name>
<evidence type="ECO:0000313" key="4">
    <source>
        <dbReference type="Proteomes" id="UP000823674"/>
    </source>
</evidence>
<evidence type="ECO:0000313" key="3">
    <source>
        <dbReference type="EMBL" id="KAG5398145.1"/>
    </source>
</evidence>
<feature type="compositionally biased region" description="Polar residues" evidence="1">
    <location>
        <begin position="19"/>
        <end position="33"/>
    </location>
</feature>
<comment type="caution">
    <text evidence="3">The sequence shown here is derived from an EMBL/GenBank/DDBJ whole genome shotgun (WGS) entry which is preliminary data.</text>
</comment>
<reference evidence="3 4" key="1">
    <citation type="submission" date="2021-03" db="EMBL/GenBank/DDBJ databases">
        <authorList>
            <person name="King G.J."/>
            <person name="Bancroft I."/>
            <person name="Baten A."/>
            <person name="Bloomfield J."/>
            <person name="Borpatragohain P."/>
            <person name="He Z."/>
            <person name="Irish N."/>
            <person name="Irwin J."/>
            <person name="Liu K."/>
            <person name="Mauleon R.P."/>
            <person name="Moore J."/>
            <person name="Morris R."/>
            <person name="Ostergaard L."/>
            <person name="Wang B."/>
            <person name="Wells R."/>
        </authorList>
    </citation>
    <scope>NUCLEOTIDE SEQUENCE [LARGE SCALE GENOMIC DNA]</scope>
    <source>
        <strain evidence="3">R-o-18</strain>
        <tissue evidence="3">Leaf</tissue>
    </source>
</reference>
<dbReference type="EMBL" id="JADBGQ010000005">
    <property type="protein sequence ID" value="KAG5397811.1"/>
    <property type="molecule type" value="Genomic_DNA"/>
</dbReference>
<feature type="region of interest" description="Disordered" evidence="1">
    <location>
        <begin position="662"/>
        <end position="681"/>
    </location>
</feature>
<proteinExistence type="predicted"/>
<feature type="region of interest" description="Disordered" evidence="1">
    <location>
        <begin position="1"/>
        <end position="33"/>
    </location>
</feature>
<evidence type="ECO:0000256" key="1">
    <source>
        <dbReference type="SAM" id="MobiDB-lite"/>
    </source>
</evidence>
<gene>
    <name evidence="3" type="primary">A05p033620.1_BraROA</name>
    <name evidence="2" type="synonym">A05g506730.1_BraROA</name>
    <name evidence="2" type="ORF">IGI04_019625</name>
    <name evidence="3" type="ORF">IGI04_019959</name>
</gene>
<sequence>SKKPIRSSAANTKKERSQKGSLSTSQVSGRQEPQASIECFHGVSWRDRGYHIGGVFRYFIVDVVDHGSTQMSRCGRELGEKLFSHEQGLDQWERSKDLGLGANDTIASNLPTMHMFIESRIPRLMEERHMKNLPSKTEESYEIRVSLEFSKGARICYCVTRTSGYSQDKMVIETESIVEHKEFHTGFAWDCLKIQLGISQYGILSQREGCCKRVEGNRLMQFYAGMDLQERGVTCLRQSLAEQHVRGETNGSTWYHVCRGNDLFEQRLFASKAFLVSCAKRRVLLATSAVPSDVQGKVGEIMMRDLQRMQRYLQEREDPQYLKGRQTHIKSKLCLRRKNQRSSISQGMKVFQRSQRMQVIFAKDDQQILQCTARETRHVLEFDMGEAGWEYLRNITCVDDERYGRVNHWFSVLEDVLIGSVEGMSRPGVSRSVNKYKAHHKEICRVKLVLHKQTHLKLSFPQESPLANGQILIDGQVLIRLMAGSMTNKHVQVVYGDAHVSAAREENQGVSWIRWYEEQVDQIVEQRDLLVIVAVQSDAQVVNQDFVESLSSSDGWMAGLVQSNNGCCTVFKDFDSRLNAHEWNQKAKEKINLQKDVQLGSQLKTIDEGFKKIMKGLQACVKVELKEVRRDKRRQGEAEDELVCSNIKRCRHKGRVMDLDQTGGVLSNADNAKKERPRQRSLIPSQVARGEGRSLKHPRECFHGVSWRDKNIESNDLVNHIGGVFRYFIVEVVDHGSTPDVTVRP</sequence>